<feature type="compositionally biased region" description="Basic and acidic residues" evidence="1">
    <location>
        <begin position="138"/>
        <end position="149"/>
    </location>
</feature>
<feature type="compositionally biased region" description="Basic and acidic residues" evidence="1">
    <location>
        <begin position="223"/>
        <end position="233"/>
    </location>
</feature>
<feature type="compositionally biased region" description="Basic and acidic residues" evidence="1">
    <location>
        <begin position="182"/>
        <end position="198"/>
    </location>
</feature>
<feature type="non-terminal residue" evidence="2">
    <location>
        <position position="1"/>
    </location>
</feature>
<feature type="compositionally biased region" description="Low complexity" evidence="1">
    <location>
        <begin position="201"/>
        <end position="214"/>
    </location>
</feature>
<dbReference type="AlphaFoldDB" id="A0A813LDM4"/>
<sequence>GSAPSRARPVIRTSDSQAFDADTVEQIPVVRSRTDKAVAPFSRLGRGLGFEEEKENENEEDSMASLSRLRQNLSLWNKSHCGIGSGQSSGSSGAPARSFTVANEHISESGSSGSTASSLRRSHLPEVTTGSGNRGTGHAREGGEGETGKRLASRSPDLKDADDSSKVRTDAEDSSDTWHLSYLERVRERTQEMMKATERLASAPAAEPSFSSGSRRSAPAGDDLDRGFARKSS</sequence>
<accession>A0A813LDM4</accession>
<proteinExistence type="predicted"/>
<evidence type="ECO:0000313" key="3">
    <source>
        <dbReference type="Proteomes" id="UP000626109"/>
    </source>
</evidence>
<feature type="region of interest" description="Disordered" evidence="1">
    <location>
        <begin position="78"/>
        <end position="233"/>
    </location>
</feature>
<comment type="caution">
    <text evidence="2">The sequence shown here is derived from an EMBL/GenBank/DDBJ whole genome shotgun (WGS) entry which is preliminary data.</text>
</comment>
<feature type="non-terminal residue" evidence="2">
    <location>
        <position position="233"/>
    </location>
</feature>
<dbReference type="EMBL" id="CAJNNW010034195">
    <property type="protein sequence ID" value="CAE8721911.1"/>
    <property type="molecule type" value="Genomic_DNA"/>
</dbReference>
<dbReference type="Proteomes" id="UP000626109">
    <property type="component" value="Unassembled WGS sequence"/>
</dbReference>
<protein>
    <submittedName>
        <fullName evidence="2">Uncharacterized protein</fullName>
    </submittedName>
</protein>
<reference evidence="2" key="1">
    <citation type="submission" date="2021-02" db="EMBL/GenBank/DDBJ databases">
        <authorList>
            <person name="Dougan E. K."/>
            <person name="Rhodes N."/>
            <person name="Thang M."/>
            <person name="Chan C."/>
        </authorList>
    </citation>
    <scope>NUCLEOTIDE SEQUENCE</scope>
</reference>
<name>A0A813LDM4_POLGL</name>
<evidence type="ECO:0000313" key="2">
    <source>
        <dbReference type="EMBL" id="CAE8721911.1"/>
    </source>
</evidence>
<evidence type="ECO:0000256" key="1">
    <source>
        <dbReference type="SAM" id="MobiDB-lite"/>
    </source>
</evidence>
<feature type="compositionally biased region" description="Low complexity" evidence="1">
    <location>
        <begin position="108"/>
        <end position="119"/>
    </location>
</feature>
<organism evidence="2 3">
    <name type="scientific">Polarella glacialis</name>
    <name type="common">Dinoflagellate</name>
    <dbReference type="NCBI Taxonomy" id="89957"/>
    <lineage>
        <taxon>Eukaryota</taxon>
        <taxon>Sar</taxon>
        <taxon>Alveolata</taxon>
        <taxon>Dinophyceae</taxon>
        <taxon>Suessiales</taxon>
        <taxon>Suessiaceae</taxon>
        <taxon>Polarella</taxon>
    </lineage>
</organism>
<gene>
    <name evidence="2" type="ORF">PGLA2088_LOCUS42209</name>
</gene>
<feature type="compositionally biased region" description="Basic and acidic residues" evidence="1">
    <location>
        <begin position="156"/>
        <end position="171"/>
    </location>
</feature>